<proteinExistence type="predicted"/>
<dbReference type="Proteomes" id="UP000003085">
    <property type="component" value="Unassembled WGS sequence"/>
</dbReference>
<sequence>MILGKMTMQSSRLKTIISITLTSLFMLCSGQIYAQQYYKWIDANGSTHYTTTPPPKGAKRLDKISTYGSNNSQSSANASSQNQQKSPQHTTTSTTNHHQEESTPRDETYQPQNIQIAEALADR</sequence>
<feature type="compositionally biased region" description="Low complexity" evidence="1">
    <location>
        <begin position="69"/>
        <end position="96"/>
    </location>
</feature>
<evidence type="ECO:0000256" key="1">
    <source>
        <dbReference type="SAM" id="MobiDB-lite"/>
    </source>
</evidence>
<evidence type="ECO:0000313" key="4">
    <source>
        <dbReference type="Proteomes" id="UP000003085"/>
    </source>
</evidence>
<comment type="caution">
    <text evidence="3">The sequence shown here is derived from an EMBL/GenBank/DDBJ whole genome shotgun (WGS) entry which is preliminary data.</text>
</comment>
<organism evidence="3 4">
    <name type="scientific">Acinetobacter haemolyticus ATCC 19194</name>
    <dbReference type="NCBI Taxonomy" id="707232"/>
    <lineage>
        <taxon>Bacteria</taxon>
        <taxon>Pseudomonadati</taxon>
        <taxon>Pseudomonadota</taxon>
        <taxon>Gammaproteobacteria</taxon>
        <taxon>Moraxellales</taxon>
        <taxon>Moraxellaceae</taxon>
        <taxon>Acinetobacter</taxon>
    </lineage>
</organism>
<reference evidence="4" key="1">
    <citation type="submission" date="2010-03" db="EMBL/GenBank/DDBJ databases">
        <title>Complete sequence of Mobiluncus curtisii ATCC 43063.</title>
        <authorList>
            <person name="Muzny D."/>
            <person name="Qin X."/>
            <person name="Deng J."/>
            <person name="Jiang H."/>
            <person name="Liu Y."/>
            <person name="Qu J."/>
            <person name="Song X.-Z."/>
            <person name="Zhang L."/>
            <person name="Thornton R."/>
            <person name="Coyle M."/>
            <person name="Francisco L."/>
            <person name="Jackson L."/>
            <person name="Javaid M."/>
            <person name="Korchina V."/>
            <person name="Kovar C."/>
            <person name="Mata R."/>
            <person name="Mathew T."/>
            <person name="Ngo R."/>
            <person name="Nguyen L."/>
            <person name="Nguyen N."/>
            <person name="Okwuonu G."/>
            <person name="Ongeri F."/>
            <person name="Pham C."/>
            <person name="Simmons D."/>
            <person name="Wilczek-Boney K."/>
            <person name="Hale W."/>
            <person name="Jakkamsetti A."/>
            <person name="Pham P."/>
            <person name="Ruth R."/>
            <person name="San Lucas F."/>
            <person name="Warren J."/>
            <person name="Zhang J."/>
            <person name="Zhao Z."/>
            <person name="Zhou C."/>
            <person name="Zhu D."/>
            <person name="Lee S."/>
            <person name="Bess C."/>
            <person name="Blankenburg K."/>
            <person name="Forbes L."/>
            <person name="Fu Q."/>
            <person name="Gubbala S."/>
            <person name="Hirani K."/>
            <person name="Jayaseelan J.C."/>
            <person name="Lara F."/>
            <person name="Munidasa M."/>
            <person name="Palculict T."/>
            <person name="Patil S."/>
            <person name="Pu L.-L."/>
            <person name="Saada N."/>
            <person name="Tang L."/>
            <person name="Weissenberger G."/>
            <person name="Zhu Y."/>
            <person name="Hemphill L."/>
            <person name="Shang Y."/>
            <person name="Youmans B."/>
            <person name="Ayvaz T."/>
            <person name="Ross M."/>
            <person name="Santibanez J."/>
            <person name="Aqrawi P."/>
            <person name="Gross S."/>
            <person name="Joshi V."/>
            <person name="Fowler G."/>
            <person name="Nazareth L."/>
            <person name="Reid J."/>
            <person name="Worley K."/>
            <person name="Petrosino J."/>
            <person name="Highlander S."/>
            <person name="Gibbs R."/>
            <person name="Gibbs R."/>
        </authorList>
    </citation>
    <scope>NUCLEOTIDE SEQUENCE [LARGE SCALE GENOMIC DNA]</scope>
    <source>
        <strain evidence="4">ATCC 19194</strain>
    </source>
</reference>
<feature type="domain" description="DUF4124" evidence="2">
    <location>
        <begin position="25"/>
        <end position="78"/>
    </location>
</feature>
<feature type="region of interest" description="Disordered" evidence="1">
    <location>
        <begin position="45"/>
        <end position="123"/>
    </location>
</feature>
<dbReference type="InterPro" id="IPR025392">
    <property type="entry name" value="DUF4124"/>
</dbReference>
<gene>
    <name evidence="3" type="ORF">HMP0015_0934</name>
</gene>
<feature type="compositionally biased region" description="Basic and acidic residues" evidence="1">
    <location>
        <begin position="97"/>
        <end position="108"/>
    </location>
</feature>
<dbReference type="AlphaFoldDB" id="D4XMJ2"/>
<evidence type="ECO:0000259" key="2">
    <source>
        <dbReference type="Pfam" id="PF13511"/>
    </source>
</evidence>
<accession>D4XMJ2</accession>
<dbReference type="EMBL" id="ADMT01000100">
    <property type="protein sequence ID" value="EFF83611.1"/>
    <property type="molecule type" value="Genomic_DNA"/>
</dbReference>
<evidence type="ECO:0000313" key="3">
    <source>
        <dbReference type="EMBL" id="EFF83611.1"/>
    </source>
</evidence>
<protein>
    <recommendedName>
        <fullName evidence="2">DUF4124 domain-containing protein</fullName>
    </recommendedName>
</protein>
<dbReference type="Pfam" id="PF13511">
    <property type="entry name" value="DUF4124"/>
    <property type="match status" value="1"/>
</dbReference>
<dbReference type="HOGENOM" id="CLU_163125_0_0_6"/>
<name>D4XMJ2_ACIHA</name>